<evidence type="ECO:0000313" key="2">
    <source>
        <dbReference type="Proteomes" id="UP001234202"/>
    </source>
</evidence>
<dbReference type="EMBL" id="JASBWV010000021">
    <property type="protein sequence ID" value="KAJ9120352.1"/>
    <property type="molecule type" value="Genomic_DNA"/>
</dbReference>
<reference evidence="1" key="1">
    <citation type="submission" date="2023-04" db="EMBL/GenBank/DDBJ databases">
        <title>Draft Genome sequencing of Naganishia species isolated from polar environments using Oxford Nanopore Technology.</title>
        <authorList>
            <person name="Leo P."/>
            <person name="Venkateswaran K."/>
        </authorList>
    </citation>
    <scope>NUCLEOTIDE SEQUENCE</scope>
    <source>
        <strain evidence="1">DBVPG 5303</strain>
    </source>
</reference>
<name>A0ACC2X8X2_9TREE</name>
<sequence>MDIDSFLNVINQPARQITTRTELDSHLDQEGIIPADPTEDGSEPDHAISEWLQPLAGSVKAIQREQEELKASANLPGGLIRETRRRIHSLECQLEETEAKICGGLFERLRQKAQEVLTRHGGDNVTFCRYINTARKPARVSVDTVLRFAGTNDCTQESVDFMLSPGGLGLLPKSSKSPGKTSALTVDDGRRLLGRNLTMRRAVATDMESEDLNYALVPIVKNYHAIYERTINPVLFTHVYFVVLCGMSGNVQKALVWA</sequence>
<accession>A0ACC2X8X2</accession>
<protein>
    <submittedName>
        <fullName evidence="1">Uncharacterized protein</fullName>
    </submittedName>
</protein>
<gene>
    <name evidence="1" type="ORF">QFC24_005306</name>
</gene>
<organism evidence="1 2">
    <name type="scientific">Naganishia onofrii</name>
    <dbReference type="NCBI Taxonomy" id="1851511"/>
    <lineage>
        <taxon>Eukaryota</taxon>
        <taxon>Fungi</taxon>
        <taxon>Dikarya</taxon>
        <taxon>Basidiomycota</taxon>
        <taxon>Agaricomycotina</taxon>
        <taxon>Tremellomycetes</taxon>
        <taxon>Filobasidiales</taxon>
        <taxon>Filobasidiaceae</taxon>
        <taxon>Naganishia</taxon>
    </lineage>
</organism>
<dbReference type="Proteomes" id="UP001234202">
    <property type="component" value="Unassembled WGS sequence"/>
</dbReference>
<proteinExistence type="predicted"/>
<comment type="caution">
    <text evidence="1">The sequence shown here is derived from an EMBL/GenBank/DDBJ whole genome shotgun (WGS) entry which is preliminary data.</text>
</comment>
<evidence type="ECO:0000313" key="1">
    <source>
        <dbReference type="EMBL" id="KAJ9120352.1"/>
    </source>
</evidence>
<keyword evidence="2" id="KW-1185">Reference proteome</keyword>